<gene>
    <name evidence="5" type="primary">rps19</name>
</gene>
<evidence type="ECO:0000256" key="4">
    <source>
        <dbReference type="RuleBase" id="RU003485"/>
    </source>
</evidence>
<proteinExistence type="inferred from homology"/>
<keyword evidence="5" id="KW-0496">Mitochondrion</keyword>
<sequence>MILPKDVGKEFLVHNGKTFIPSKIDQEMVGQRFGEFSNTRKRVFHKMNKKRVLDKYNFSLVLGRKAPFLPKV</sequence>
<name>A0A0U2EZZ2_BOTBR</name>
<dbReference type="SUPFAM" id="SSF54570">
    <property type="entry name" value="Ribosomal protein S19"/>
    <property type="match status" value="1"/>
</dbReference>
<dbReference type="Gene3D" id="3.30.860.10">
    <property type="entry name" value="30s Ribosomal Protein S19, Chain A"/>
    <property type="match status" value="1"/>
</dbReference>
<dbReference type="GO" id="GO:0003735">
    <property type="term" value="F:structural constituent of ribosome"/>
    <property type="evidence" value="ECO:0007669"/>
    <property type="project" value="InterPro"/>
</dbReference>
<dbReference type="AlphaFoldDB" id="A0A0U2EZZ2"/>
<dbReference type="GeneID" id="25396287"/>
<evidence type="ECO:0000256" key="1">
    <source>
        <dbReference type="ARBA" id="ARBA00007345"/>
    </source>
</evidence>
<dbReference type="PRINTS" id="PR00975">
    <property type="entry name" value="RIBOSOMALS19"/>
</dbReference>
<dbReference type="InterPro" id="IPR002222">
    <property type="entry name" value="Ribosomal_uS19"/>
</dbReference>
<dbReference type="GO" id="GO:0006412">
    <property type="term" value="P:translation"/>
    <property type="evidence" value="ECO:0007669"/>
    <property type="project" value="InterPro"/>
</dbReference>
<dbReference type="GO" id="GO:0005840">
    <property type="term" value="C:ribosome"/>
    <property type="evidence" value="ECO:0007669"/>
    <property type="project" value="UniProtKB-KW"/>
</dbReference>
<keyword evidence="2 4" id="KW-0689">Ribosomal protein</keyword>
<dbReference type="InterPro" id="IPR023575">
    <property type="entry name" value="Ribosomal_uS19_SF"/>
</dbReference>
<evidence type="ECO:0000256" key="3">
    <source>
        <dbReference type="ARBA" id="ARBA00023274"/>
    </source>
</evidence>
<dbReference type="GO" id="GO:0003723">
    <property type="term" value="F:RNA binding"/>
    <property type="evidence" value="ECO:0007669"/>
    <property type="project" value="InterPro"/>
</dbReference>
<reference evidence="5" key="1">
    <citation type="journal article" date="2015" name="Mitochondrial DNA">
        <title>Complete mitochondrial genome of a hydrocarbon-producing green alga Botryococcus braunii strain Showa.</title>
        <authorList>
            <person name="Zou J."/>
            <person name="Bi G."/>
        </authorList>
    </citation>
    <scope>NUCLEOTIDE SEQUENCE</scope>
</reference>
<geneLocation type="mitochondrion" evidence="5"/>
<comment type="similarity">
    <text evidence="1 4">Belongs to the universal ribosomal protein uS19 family.</text>
</comment>
<dbReference type="PROSITE" id="PS00323">
    <property type="entry name" value="RIBOSOMAL_S19"/>
    <property type="match status" value="1"/>
</dbReference>
<dbReference type="GO" id="GO:1990904">
    <property type="term" value="C:ribonucleoprotein complex"/>
    <property type="evidence" value="ECO:0007669"/>
    <property type="project" value="UniProtKB-KW"/>
</dbReference>
<keyword evidence="3 4" id="KW-0687">Ribonucleoprotein</keyword>
<dbReference type="RefSeq" id="YP_009162751.1">
    <property type="nucleotide sequence ID" value="NC_027722.1"/>
</dbReference>
<dbReference type="InterPro" id="IPR020934">
    <property type="entry name" value="Ribosomal_uS19_CS"/>
</dbReference>
<organism evidence="5">
    <name type="scientific">Botryococcus braunii</name>
    <name type="common">Green alga</name>
    <dbReference type="NCBI Taxonomy" id="38881"/>
    <lineage>
        <taxon>Eukaryota</taxon>
        <taxon>Viridiplantae</taxon>
        <taxon>Chlorophyta</taxon>
        <taxon>core chlorophytes</taxon>
        <taxon>Trebouxiophyceae</taxon>
        <taxon>Trebouxiophyceae incertae sedis</taxon>
        <taxon>Elliptochloris clade</taxon>
        <taxon>Botryococcus</taxon>
    </lineage>
</organism>
<protein>
    <submittedName>
        <fullName evidence="5">Ribosomal protein S19</fullName>
    </submittedName>
</protein>
<dbReference type="Pfam" id="PF00203">
    <property type="entry name" value="Ribosomal_S19"/>
    <property type="match status" value="1"/>
</dbReference>
<evidence type="ECO:0000256" key="2">
    <source>
        <dbReference type="ARBA" id="ARBA00022980"/>
    </source>
</evidence>
<accession>A0A0U2EZZ2</accession>
<dbReference type="EMBL" id="KR057902">
    <property type="protein sequence ID" value="AKU37096.1"/>
    <property type="molecule type" value="Genomic_DNA"/>
</dbReference>
<evidence type="ECO:0000313" key="5">
    <source>
        <dbReference type="EMBL" id="AKU37096.1"/>
    </source>
</evidence>